<protein>
    <submittedName>
        <fullName evidence="3">Uncharacterized protein</fullName>
    </submittedName>
</protein>
<evidence type="ECO:0000256" key="1">
    <source>
        <dbReference type="SAM" id="MobiDB-lite"/>
    </source>
</evidence>
<organism evidence="3 4">
    <name type="scientific">Nonomuraea rubra</name>
    <dbReference type="NCBI Taxonomy" id="46180"/>
    <lineage>
        <taxon>Bacteria</taxon>
        <taxon>Bacillati</taxon>
        <taxon>Actinomycetota</taxon>
        <taxon>Actinomycetes</taxon>
        <taxon>Streptosporangiales</taxon>
        <taxon>Streptosporangiaceae</taxon>
        <taxon>Nonomuraea</taxon>
    </lineage>
</organism>
<feature type="compositionally biased region" description="Polar residues" evidence="1">
    <location>
        <begin position="18"/>
        <end position="29"/>
    </location>
</feature>
<evidence type="ECO:0000256" key="2">
    <source>
        <dbReference type="SAM" id="Phobius"/>
    </source>
</evidence>
<keyword evidence="2" id="KW-0812">Transmembrane</keyword>
<evidence type="ECO:0000313" key="3">
    <source>
        <dbReference type="EMBL" id="MBB6557092.1"/>
    </source>
</evidence>
<accession>A0A7X0P8N6</accession>
<feature type="transmembrane region" description="Helical" evidence="2">
    <location>
        <begin position="165"/>
        <end position="183"/>
    </location>
</feature>
<feature type="compositionally biased region" description="Basic and acidic residues" evidence="1">
    <location>
        <begin position="1"/>
        <end position="11"/>
    </location>
</feature>
<keyword evidence="4" id="KW-1185">Reference proteome</keyword>
<keyword evidence="2" id="KW-0472">Membrane</keyword>
<sequence length="276" mass="29835">MAVTEDMHDGITADLQDETSPLTSITEPKQTPDENDVLEGTVVLVDQPHRSGADDLLAELAARRQERSPLVPVWLRSRADALQVLKWQAEHTGYVFTYHLLRTPKYAAKLLARTPAGAWRALAGLVRWLFDLEGHPVRRAAVAKEQAAEYLALSKQRDSRVKARLWTLLTSAIALLLASTVVTLVAPAWVHWATVGILIAVLGAIGSPADKPLLDRAVVPTRVRKLTSDQVLDALGSLGISAINQALGKKGRGITFPARSCAMGRAGGPRSISRSA</sequence>
<name>A0A7X0P8N6_9ACTN</name>
<gene>
    <name evidence="3" type="ORF">HD593_011887</name>
</gene>
<evidence type="ECO:0000313" key="4">
    <source>
        <dbReference type="Proteomes" id="UP000565579"/>
    </source>
</evidence>
<reference evidence="3 4" key="1">
    <citation type="submission" date="2020-08" db="EMBL/GenBank/DDBJ databases">
        <title>Sequencing the genomes of 1000 actinobacteria strains.</title>
        <authorList>
            <person name="Klenk H.-P."/>
        </authorList>
    </citation>
    <scope>NUCLEOTIDE SEQUENCE [LARGE SCALE GENOMIC DNA]</scope>
    <source>
        <strain evidence="3 4">DSM 43768</strain>
    </source>
</reference>
<comment type="caution">
    <text evidence="3">The sequence shown here is derived from an EMBL/GenBank/DDBJ whole genome shotgun (WGS) entry which is preliminary data.</text>
</comment>
<dbReference type="RefSeq" id="WP_185111482.1">
    <property type="nucleotide sequence ID" value="NZ_JACHMI010000001.1"/>
</dbReference>
<keyword evidence="2" id="KW-1133">Transmembrane helix</keyword>
<feature type="region of interest" description="Disordered" evidence="1">
    <location>
        <begin position="1"/>
        <end position="35"/>
    </location>
</feature>
<proteinExistence type="predicted"/>
<dbReference type="Proteomes" id="UP000565579">
    <property type="component" value="Unassembled WGS sequence"/>
</dbReference>
<dbReference type="EMBL" id="JACHMI010000001">
    <property type="protein sequence ID" value="MBB6557092.1"/>
    <property type="molecule type" value="Genomic_DNA"/>
</dbReference>
<feature type="transmembrane region" description="Helical" evidence="2">
    <location>
        <begin position="189"/>
        <end position="206"/>
    </location>
</feature>
<dbReference type="AlphaFoldDB" id="A0A7X0P8N6"/>